<keyword evidence="4 8" id="KW-0732">Signal</keyword>
<dbReference type="GO" id="GO:0005975">
    <property type="term" value="P:carbohydrate metabolic process"/>
    <property type="evidence" value="ECO:0007669"/>
    <property type="project" value="UniProtKB-ARBA"/>
</dbReference>
<dbReference type="InterPro" id="IPR008966">
    <property type="entry name" value="Adhesion_dom_sf"/>
</dbReference>
<dbReference type="AlphaFoldDB" id="C8W7F0"/>
<evidence type="ECO:0000256" key="6">
    <source>
        <dbReference type="SAM" id="MobiDB-lite"/>
    </source>
</evidence>
<dbReference type="Pfam" id="PF05738">
    <property type="entry name" value="Cna_B"/>
    <property type="match status" value="5"/>
</dbReference>
<evidence type="ECO:0000256" key="1">
    <source>
        <dbReference type="ARBA" id="ARBA00004168"/>
    </source>
</evidence>
<accession>C8W7F0</accession>
<evidence type="ECO:0000313" key="11">
    <source>
        <dbReference type="Proteomes" id="UP000000960"/>
    </source>
</evidence>
<feature type="region of interest" description="Disordered" evidence="6">
    <location>
        <begin position="964"/>
        <end position="984"/>
    </location>
</feature>
<feature type="compositionally biased region" description="Polar residues" evidence="6">
    <location>
        <begin position="34"/>
        <end position="51"/>
    </location>
</feature>
<evidence type="ECO:0000256" key="4">
    <source>
        <dbReference type="ARBA" id="ARBA00022729"/>
    </source>
</evidence>
<keyword evidence="2" id="KW-0134">Cell wall</keyword>
<sequence length="1019" mass="108734">MMKKRLCNFLGLVLALSLMIPSGAIKAIAEEVTPAQTSSETTASSLVTTTSESEKKEVDANAVSSEENSQTVSENQPVQSVQEDEQANGTRAGPVTELVPDASFFSASALTTSLLAVSGTPKAVDVNITDFKIQNVDHQDVDTVFHSDTFLLNMKWNATGHGTNLHEGDYFDVDLPNNMKFPSGTTKTDFDITDDDGNVIAHAHITPGPNDTGGKIHVTFGPAVENKYNVKGTMNIAARFDQTKINKDSENKFEVTVNGDVPGKKHTANTGVKINGSKPIDEEYLTKWGQGTGIAGDTKAEWWSRINFSKANLTNAVVTDTLGSSGMTYIKDSFKLRKVVYDQYGETTQVLKEYTVDELINSGMLTFSADMSSFTLNLGNTSDQYRLVYRSTYVPGTTLKNRMRLDSDQKQKQVIASHKSAETGGHGSGDLASKIKIVKVDEDGTTPLKGAVFTVTKPDGTTFELTTGADGTIVSDLLEQGTYKVKEKTAPQGYELSDEEYTLEVTPTGGAIKKISNKPIKISVNVTKKWIGPKAGPVAVHLLADGTDTGKTLTLDEAGNWTGTFDNLRKCKADGTEIVYTVKEDDVTNYTGAVTGDAASGFTITNTNTEKTSISGTKTWDDSNNQDGKRPSSITVNLLKNGTKVDSKTVTPDASGNWTYTFDNLDKYDSTTGAENTYTVSEEAVDGYTSTVTGTDIKNSYTPEVTTVKVSKTWVGPKAGPVTVHLLADGTDTGKTLTLDEAGNWTGSFGNLPKYKDGNVIAYTVKEDDVTNYTGTVTGDATSGFTITNTNTEKVDVPVTKTWVGPKAGPVTVHLLADGTDTGKTLTLDEAGNWTGTFSGLDKYNADGTEIAYTVKEDDVANYTSEITGDATSGFTITNTNTEKVDISVTKTWVGDKGSSVTIHLLADGTDTGKILTLDEAGNWKGAFSGLDKYNADGTEIAYTVKEDEVAGYTSEVSGDATSGFTVTNTQIPPNTPPSTPKKKLPYTGDVSTLASIASFVAGSVALLGTGMALGRKRK</sequence>
<evidence type="ECO:0000313" key="10">
    <source>
        <dbReference type="EMBL" id="ACV51390.1"/>
    </source>
</evidence>
<dbReference type="KEGG" id="apv:Apar_0961"/>
<dbReference type="eggNOG" id="COG4932">
    <property type="taxonomic scope" value="Bacteria"/>
</dbReference>
<reference evidence="10 11" key="1">
    <citation type="journal article" date="2009" name="Stand. Genomic Sci.">
        <title>Complete genome sequence of Atopobium parvulum type strain (IPP 1246).</title>
        <authorList>
            <person name="Copeland A."/>
            <person name="Sikorski J."/>
            <person name="Lapidus A."/>
            <person name="Nolan M."/>
            <person name="Del Rio T.G."/>
            <person name="Lucas S."/>
            <person name="Chen F."/>
            <person name="Tice H."/>
            <person name="Pitluck S."/>
            <person name="Cheng J.F."/>
            <person name="Pukall R."/>
            <person name="Chertkov O."/>
            <person name="Brettin T."/>
            <person name="Han C."/>
            <person name="Detter J.C."/>
            <person name="Kuske C."/>
            <person name="Bruce D."/>
            <person name="Goodwin L."/>
            <person name="Ivanova N."/>
            <person name="Mavromatis K."/>
            <person name="Mikhailova N."/>
            <person name="Chen A."/>
            <person name="Palaniappan K."/>
            <person name="Chain P."/>
            <person name="Rohde M."/>
            <person name="Goker M."/>
            <person name="Bristow J."/>
            <person name="Eisen J.A."/>
            <person name="Markowitz V."/>
            <person name="Hugenholtz P."/>
            <person name="Kyrpides N.C."/>
            <person name="Klenk H.P."/>
            <person name="Detter J.C."/>
        </authorList>
    </citation>
    <scope>NUCLEOTIDE SEQUENCE [LARGE SCALE GENOMIC DNA]</scope>
    <source>
        <strain evidence="11">ATCC 33793 / DSM 20469 / CCUG 32760 / JCM 10300 / KCTC 3663 / VPI 0546 / 1246</strain>
    </source>
</reference>
<feature type="region of interest" description="Disordered" evidence="6">
    <location>
        <begin position="32"/>
        <end position="95"/>
    </location>
</feature>
<dbReference type="GeneID" id="84806489"/>
<dbReference type="InterPro" id="IPR011252">
    <property type="entry name" value="Fibrogen-bd_dom1"/>
</dbReference>
<dbReference type="Gene3D" id="2.60.40.1140">
    <property type="entry name" value="Collagen-binding surface protein Cna, B-type domain"/>
    <property type="match status" value="5"/>
</dbReference>
<dbReference type="PROSITE" id="PS50847">
    <property type="entry name" value="GRAM_POS_ANCHORING"/>
    <property type="match status" value="1"/>
</dbReference>
<feature type="chain" id="PRO_5038790833" evidence="8">
    <location>
        <begin position="27"/>
        <end position="1019"/>
    </location>
</feature>
<feature type="compositionally biased region" description="Polar residues" evidence="6">
    <location>
        <begin position="62"/>
        <end position="81"/>
    </location>
</feature>
<proteinExistence type="predicted"/>
<keyword evidence="5" id="KW-0572">Peptidoglycan-anchor</keyword>
<evidence type="ECO:0000256" key="7">
    <source>
        <dbReference type="SAM" id="Phobius"/>
    </source>
</evidence>
<dbReference type="SUPFAM" id="SSF49401">
    <property type="entry name" value="Bacterial adhesins"/>
    <property type="match status" value="2"/>
</dbReference>
<keyword evidence="3" id="KW-0964">Secreted</keyword>
<dbReference type="GO" id="GO:0007155">
    <property type="term" value="P:cell adhesion"/>
    <property type="evidence" value="ECO:0007669"/>
    <property type="project" value="InterPro"/>
</dbReference>
<dbReference type="InterPro" id="IPR041033">
    <property type="entry name" value="SpaA_PFL_dom_1"/>
</dbReference>
<gene>
    <name evidence="10" type="ordered locus">Apar_0961</name>
</gene>
<evidence type="ECO:0000259" key="9">
    <source>
        <dbReference type="PROSITE" id="PS50847"/>
    </source>
</evidence>
<dbReference type="Pfam" id="PF17961">
    <property type="entry name" value="Big_8"/>
    <property type="match status" value="1"/>
</dbReference>
<feature type="transmembrane region" description="Helical" evidence="7">
    <location>
        <begin position="994"/>
        <end position="1014"/>
    </location>
</feature>
<dbReference type="SUPFAM" id="SSF49478">
    <property type="entry name" value="Cna protein B-type domain"/>
    <property type="match status" value="6"/>
</dbReference>
<dbReference type="EMBL" id="CP001721">
    <property type="protein sequence ID" value="ACV51390.1"/>
    <property type="molecule type" value="Genomic_DNA"/>
</dbReference>
<dbReference type="OrthoDB" id="3193443at2"/>
<dbReference type="STRING" id="521095.Apar_0961"/>
<dbReference type="HOGENOM" id="CLU_002287_0_0_11"/>
<dbReference type="RefSeq" id="WP_012809047.1">
    <property type="nucleotide sequence ID" value="NC_013203.1"/>
</dbReference>
<dbReference type="CDD" id="cd00222">
    <property type="entry name" value="CollagenBindB"/>
    <property type="match status" value="5"/>
</dbReference>
<dbReference type="InterPro" id="IPR041171">
    <property type="entry name" value="SDR_Ig"/>
</dbReference>
<protein>
    <submittedName>
        <fullName evidence="10">LPXTG-motif cell wall anchor domain protein</fullName>
    </submittedName>
</protein>
<evidence type="ECO:0000256" key="8">
    <source>
        <dbReference type="SAM" id="SignalP"/>
    </source>
</evidence>
<dbReference type="Pfam" id="PF17802">
    <property type="entry name" value="SpaA"/>
    <property type="match status" value="1"/>
</dbReference>
<evidence type="ECO:0000256" key="2">
    <source>
        <dbReference type="ARBA" id="ARBA00022512"/>
    </source>
</evidence>
<feature type="domain" description="Gram-positive cocci surface proteins LPxTG" evidence="9">
    <location>
        <begin position="985"/>
        <end position="1019"/>
    </location>
</feature>
<keyword evidence="7" id="KW-1133">Transmembrane helix</keyword>
<organism evidence="10 11">
    <name type="scientific">Lancefieldella parvula (strain ATCC 33793 / DSM 20469 / CCUG 32760 / JCM 10300 / KCTC 3663 / VPI 0546 / 1246)</name>
    <name type="common">Atopobium parvulum</name>
    <dbReference type="NCBI Taxonomy" id="521095"/>
    <lineage>
        <taxon>Bacteria</taxon>
        <taxon>Bacillati</taxon>
        <taxon>Actinomycetota</taxon>
        <taxon>Coriobacteriia</taxon>
        <taxon>Coriobacteriales</taxon>
        <taxon>Atopobiaceae</taxon>
        <taxon>Lancefieldella</taxon>
    </lineage>
</organism>
<keyword evidence="7" id="KW-0472">Membrane</keyword>
<dbReference type="InterPro" id="IPR013783">
    <property type="entry name" value="Ig-like_fold"/>
</dbReference>
<dbReference type="Gene3D" id="2.60.40.10">
    <property type="entry name" value="Immunoglobulins"/>
    <property type="match status" value="1"/>
</dbReference>
<feature type="signal peptide" evidence="8">
    <location>
        <begin position="1"/>
        <end position="26"/>
    </location>
</feature>
<keyword evidence="11" id="KW-1185">Reference proteome</keyword>
<keyword evidence="7" id="KW-0812">Transmembrane</keyword>
<dbReference type="Gene3D" id="2.60.40.1280">
    <property type="match status" value="1"/>
</dbReference>
<name>C8W7F0_LANP1</name>
<dbReference type="InterPro" id="IPR019931">
    <property type="entry name" value="LPXTG_anchor"/>
</dbReference>
<evidence type="ECO:0000256" key="5">
    <source>
        <dbReference type="ARBA" id="ARBA00023088"/>
    </source>
</evidence>
<dbReference type="Proteomes" id="UP000000960">
    <property type="component" value="Chromosome"/>
</dbReference>
<evidence type="ECO:0000256" key="3">
    <source>
        <dbReference type="ARBA" id="ARBA00022525"/>
    </source>
</evidence>
<dbReference type="InterPro" id="IPR008454">
    <property type="entry name" value="Collagen-bd_Cna-like_B-typ_dom"/>
</dbReference>
<dbReference type="Pfam" id="PF00746">
    <property type="entry name" value="Gram_pos_anchor"/>
    <property type="match status" value="1"/>
</dbReference>
<comment type="subcellular location">
    <subcellularLocation>
        <location evidence="1">Secreted</location>
        <location evidence="1">Cell wall</location>
        <topology evidence="1">Peptidoglycan-anchor</topology>
    </subcellularLocation>
</comment>